<evidence type="ECO:0000313" key="2">
    <source>
        <dbReference type="EMBL" id="CEM02568.1"/>
    </source>
</evidence>
<dbReference type="EMBL" id="CDMY01000330">
    <property type="protein sequence ID" value="CEM02568.1"/>
    <property type="molecule type" value="Genomic_DNA"/>
</dbReference>
<keyword evidence="3" id="KW-1185">Reference proteome</keyword>
<gene>
    <name evidence="2" type="ORF">Vbra_13685</name>
</gene>
<evidence type="ECO:0000313" key="3">
    <source>
        <dbReference type="Proteomes" id="UP000041254"/>
    </source>
</evidence>
<organism evidence="2 3">
    <name type="scientific">Vitrella brassicaformis (strain CCMP3155)</name>
    <dbReference type="NCBI Taxonomy" id="1169540"/>
    <lineage>
        <taxon>Eukaryota</taxon>
        <taxon>Sar</taxon>
        <taxon>Alveolata</taxon>
        <taxon>Colpodellida</taxon>
        <taxon>Vitrellaceae</taxon>
        <taxon>Vitrella</taxon>
    </lineage>
</organism>
<sequence length="82" mass="9547">MRVHDIKQCASVVDYRWYFYYYDREADEFVKTMDDIMMILLTALTGAAKGIGAQRDRLEHPHKEKQEPDGPGMASNYDVTSR</sequence>
<reference evidence="2 3" key="1">
    <citation type="submission" date="2014-11" db="EMBL/GenBank/DDBJ databases">
        <authorList>
            <person name="Zhu J."/>
            <person name="Qi W."/>
            <person name="Song R."/>
        </authorList>
    </citation>
    <scope>NUCLEOTIDE SEQUENCE [LARGE SCALE GENOMIC DNA]</scope>
</reference>
<feature type="region of interest" description="Disordered" evidence="1">
    <location>
        <begin position="53"/>
        <end position="82"/>
    </location>
</feature>
<protein>
    <submittedName>
        <fullName evidence="2">Uncharacterized protein</fullName>
    </submittedName>
</protein>
<dbReference type="InParanoid" id="A0A0G4EWE1"/>
<proteinExistence type="predicted"/>
<dbReference type="VEuPathDB" id="CryptoDB:Vbra_13685"/>
<feature type="compositionally biased region" description="Basic and acidic residues" evidence="1">
    <location>
        <begin position="54"/>
        <end position="68"/>
    </location>
</feature>
<dbReference type="AlphaFoldDB" id="A0A0G4EWE1"/>
<evidence type="ECO:0000256" key="1">
    <source>
        <dbReference type="SAM" id="MobiDB-lite"/>
    </source>
</evidence>
<name>A0A0G4EWE1_VITBC</name>
<accession>A0A0G4EWE1</accession>
<dbReference type="Proteomes" id="UP000041254">
    <property type="component" value="Unassembled WGS sequence"/>
</dbReference>